<accession>A0ACB8TWZ5</accession>
<dbReference type="Proteomes" id="UP001055072">
    <property type="component" value="Unassembled WGS sequence"/>
</dbReference>
<gene>
    <name evidence="1" type="ORF">BDY19DRAFT_961117</name>
</gene>
<proteinExistence type="predicted"/>
<dbReference type="EMBL" id="MU274924">
    <property type="protein sequence ID" value="KAI0086369.1"/>
    <property type="molecule type" value="Genomic_DNA"/>
</dbReference>
<sequence>MKRNALMSAHLTRTPHHVFPSSLQPYHNNNHVPITKLVAEHYAQRAAVRGTLLIAEGTIVSPQAGGLLNVPGIWSMEQIAAWKEVVNAVHERGSFIYSQVFAVGRVAIPEVLEKEGPYPLVAPSDTLPPGASIRPRPLTIEEIQQYVEDFATAASNAVHGAGFDGVEIHGAHGGLVDQFIQDVTNHRTDRYGGSVENRARFVLEIVDAIVEKSGAERTSVRFSPWSHFQDMGMKDPVPTYSYIVEKIKERHPTLAFVHVVEPRVDAYIDRPPLENESNDFIRKIWQPRPLISAGGYNRELALEAADKKGDIIAFGRQYISNPDLPLRLKKNLPLTKYDRNKFYNAEDPDGYINYAYSPENEAELGKIPLLAFQ</sequence>
<reference evidence="1" key="1">
    <citation type="journal article" date="2021" name="Environ. Microbiol.">
        <title>Gene family expansions and transcriptome signatures uncover fungal adaptations to wood decay.</title>
        <authorList>
            <person name="Hage H."/>
            <person name="Miyauchi S."/>
            <person name="Viragh M."/>
            <person name="Drula E."/>
            <person name="Min B."/>
            <person name="Chaduli D."/>
            <person name="Navarro D."/>
            <person name="Favel A."/>
            <person name="Norest M."/>
            <person name="Lesage-Meessen L."/>
            <person name="Balint B."/>
            <person name="Merenyi Z."/>
            <person name="de Eugenio L."/>
            <person name="Morin E."/>
            <person name="Martinez A.T."/>
            <person name="Baldrian P."/>
            <person name="Stursova M."/>
            <person name="Martinez M.J."/>
            <person name="Novotny C."/>
            <person name="Magnuson J.K."/>
            <person name="Spatafora J.W."/>
            <person name="Maurice S."/>
            <person name="Pangilinan J."/>
            <person name="Andreopoulos W."/>
            <person name="LaButti K."/>
            <person name="Hundley H."/>
            <person name="Na H."/>
            <person name="Kuo A."/>
            <person name="Barry K."/>
            <person name="Lipzen A."/>
            <person name="Henrissat B."/>
            <person name="Riley R."/>
            <person name="Ahrendt S."/>
            <person name="Nagy L.G."/>
            <person name="Grigoriev I.V."/>
            <person name="Martin F."/>
            <person name="Rosso M.N."/>
        </authorList>
    </citation>
    <scope>NUCLEOTIDE SEQUENCE</scope>
    <source>
        <strain evidence="1">CBS 384.51</strain>
    </source>
</reference>
<organism evidence="1 2">
    <name type="scientific">Irpex rosettiformis</name>
    <dbReference type="NCBI Taxonomy" id="378272"/>
    <lineage>
        <taxon>Eukaryota</taxon>
        <taxon>Fungi</taxon>
        <taxon>Dikarya</taxon>
        <taxon>Basidiomycota</taxon>
        <taxon>Agaricomycotina</taxon>
        <taxon>Agaricomycetes</taxon>
        <taxon>Polyporales</taxon>
        <taxon>Irpicaceae</taxon>
        <taxon>Irpex</taxon>
    </lineage>
</organism>
<keyword evidence="2" id="KW-1185">Reference proteome</keyword>
<name>A0ACB8TWZ5_9APHY</name>
<evidence type="ECO:0000313" key="2">
    <source>
        <dbReference type="Proteomes" id="UP001055072"/>
    </source>
</evidence>
<comment type="caution">
    <text evidence="1">The sequence shown here is derived from an EMBL/GenBank/DDBJ whole genome shotgun (WGS) entry which is preliminary data.</text>
</comment>
<protein>
    <submittedName>
        <fullName evidence="1">FMN-linked oxidoreductase</fullName>
    </submittedName>
</protein>
<evidence type="ECO:0000313" key="1">
    <source>
        <dbReference type="EMBL" id="KAI0086369.1"/>
    </source>
</evidence>